<proteinExistence type="predicted"/>
<protein>
    <recommendedName>
        <fullName evidence="4">Toxin</fullName>
    </recommendedName>
</protein>
<organism evidence="2 3">
    <name type="scientific">Pseudomonas brassicacearum</name>
    <dbReference type="NCBI Taxonomy" id="930166"/>
    <lineage>
        <taxon>Bacteria</taxon>
        <taxon>Pseudomonadati</taxon>
        <taxon>Pseudomonadota</taxon>
        <taxon>Gammaproteobacteria</taxon>
        <taxon>Pseudomonadales</taxon>
        <taxon>Pseudomonadaceae</taxon>
        <taxon>Pseudomonas</taxon>
    </lineage>
</organism>
<evidence type="ECO:0000313" key="3">
    <source>
        <dbReference type="Proteomes" id="UP001252613"/>
    </source>
</evidence>
<reference evidence="2" key="1">
    <citation type="submission" date="2023-07" db="EMBL/GenBank/DDBJ databases">
        <title>Sorghum-associated microbial communities from plants grown in Nebraska, USA.</title>
        <authorList>
            <person name="Schachtman D."/>
        </authorList>
    </citation>
    <scope>NUCLEOTIDE SEQUENCE</scope>
    <source>
        <strain evidence="2">3432</strain>
    </source>
</reference>
<dbReference type="AlphaFoldDB" id="A0AAW8M5H9"/>
<name>A0AAW8M5H9_9PSED</name>
<dbReference type="Proteomes" id="UP001252613">
    <property type="component" value="Unassembled WGS sequence"/>
</dbReference>
<accession>A0AAW8M5H9</accession>
<evidence type="ECO:0000256" key="1">
    <source>
        <dbReference type="ARBA" id="ARBA00023026"/>
    </source>
</evidence>
<evidence type="ECO:0000313" key="2">
    <source>
        <dbReference type="EMBL" id="MDR6956960.1"/>
    </source>
</evidence>
<comment type="caution">
    <text evidence="2">The sequence shown here is derived from an EMBL/GenBank/DDBJ whole genome shotgun (WGS) entry which is preliminary data.</text>
</comment>
<dbReference type="RefSeq" id="WP_310356947.1">
    <property type="nucleotide sequence ID" value="NZ_JAVDVC010000002.1"/>
</dbReference>
<gene>
    <name evidence="2" type="ORF">J2W43_000936</name>
</gene>
<dbReference type="Pfam" id="PF03538">
    <property type="entry name" value="VRP1"/>
    <property type="match status" value="1"/>
</dbReference>
<evidence type="ECO:0008006" key="4">
    <source>
        <dbReference type="Google" id="ProtNLM"/>
    </source>
</evidence>
<dbReference type="InterPro" id="IPR018003">
    <property type="entry name" value="Insecticidal_toxin/plasmid_vir"/>
</dbReference>
<dbReference type="EMBL" id="JAVDVC010000002">
    <property type="protein sequence ID" value="MDR6956960.1"/>
    <property type="molecule type" value="Genomic_DNA"/>
</dbReference>
<keyword evidence="1" id="KW-0843">Virulence</keyword>
<sequence length="843" mass="93246">MDASNDSLLHRLIDAPTGVDNAQADFRTALQHMGLTSVFDVMRMGKAQFVLEMGKYTDVDAGQVYDHAASYARQISRLYQEHLISPSDPRRRARRSLGSDSTSAPISYQALFNEHWDQFCKEGDIAAIDSPVAYLRALYLFAGQLENASPSTDKITLEQRRPDLKGLMLDQQSAFVARPMLDIVNDNLRSAIEAHLATSDKTVHQVLASEHYPFSLPYDLHHHQCLLGLGANKPVLGELNYRVSLKLPFSPGDSPYGHVSQSHVEAQRLLSGLSPEQQKILLAPASSDLDLGVLKKSYGTENINRLHDLSFFKERTGLTTEQVEQLLAQGAYSPRTSTSSPRSTFPRHGAAYINGPESEPALAITKELNAFAYASRERFARMQRMIRLQRWTGIPVAELDTLIVSALRSEGSTTMTLNTNTLRTLGVYRYLNQRHGIAPQEFASLLHDMPIAACGQQAPLFDQVFNRTQLLEHPQVEDLVTTDLKTFSYLSAGLGLPITQDSLLLLTKQSERYLSSFKHDLSTVSSLYRQARIARMFGLSPSECTALAHLLGGEDFCKALVTGALSTSHASEPDILDVLMALDWAVDWLKQDNRDVASWCRLFDVIEDDVPMNKSLEKRLSLLLAEDPQPSGDRHVVETLLHDLADLSAEYFPCVMQMADTHATTIVAAIESAPGKMPALLATVLRTAQACKGLHLSGSTLQQLMNNPTWLATGSTGTLTPQTLYLLERFSHCAQHQARSEEHLLHYLQLANQDTPQGVGEEANNLLASLLDWSTDEVSCLTAHLEHKRAQSMEAVDWVMRCQACCQRTGLSASLLLKATALNSDSETSDWRTVGEALIAACH</sequence>